<sequence length="461" mass="50001">MTKISDWIRQPAQDVRVAAKANVVVVGGGPAGLSAALAAARNGAETILLERYNHLGGLASGGMVLVLDDMWDSHLQEISVRGNCLTMIERMAALGLAKFPRANEWGEDPAAYRRWGRWGTFDFHSQKTPHPVCFAAAFDPDAYKRVALDMVQQAGIQLRLHSWFSQTLVEDGQVKGVICETKSGREAILADVVIDATGDLDVAASAGAPHIGGSYITTTVFRLGGVDTEAAERFEQEEPEAYAQLDRQIKRILGGSWGLWWLKTPLPGVVWCNCPHMAGIDGLKAEDLTRAEIQGRQHIHAVVEFVRDKLPGFEHCFVIDVAPQTGVRQTRLLEGEYVMSKEDVAQRLRFDDSIARGRDYYMPYRVLLPKQVDNLLVAGRHYSATSQAQKISREIPPCMAMGEAAGVAAALALNAGVSVRNVDVGSVQKALRAQGADPGNQAGRNADIPALAAYIPQAQAA</sequence>
<keyword evidence="1" id="KW-0004">4Fe-4S</keyword>
<evidence type="ECO:0000256" key="1">
    <source>
        <dbReference type="ARBA" id="ARBA00022485"/>
    </source>
</evidence>
<keyword evidence="5" id="KW-0411">Iron-sulfur</keyword>
<dbReference type="GO" id="GO:0046872">
    <property type="term" value="F:metal ion binding"/>
    <property type="evidence" value="ECO:0007669"/>
    <property type="project" value="UniProtKB-KW"/>
</dbReference>
<comment type="caution">
    <text evidence="6">The sequence shown here is derived from an EMBL/GenBank/DDBJ whole genome shotgun (WGS) entry which is preliminary data.</text>
</comment>
<keyword evidence="7" id="KW-1185">Reference proteome</keyword>
<dbReference type="GO" id="GO:0016491">
    <property type="term" value="F:oxidoreductase activity"/>
    <property type="evidence" value="ECO:0007669"/>
    <property type="project" value="UniProtKB-KW"/>
</dbReference>
<dbReference type="EMBL" id="QKWJ01000034">
    <property type="protein sequence ID" value="RDK07823.1"/>
    <property type="molecule type" value="Genomic_DNA"/>
</dbReference>
<evidence type="ECO:0000256" key="3">
    <source>
        <dbReference type="ARBA" id="ARBA00023002"/>
    </source>
</evidence>
<dbReference type="SUPFAM" id="SSF51905">
    <property type="entry name" value="FAD/NAD(P)-binding domain"/>
    <property type="match status" value="1"/>
</dbReference>
<evidence type="ECO:0000256" key="4">
    <source>
        <dbReference type="ARBA" id="ARBA00023004"/>
    </source>
</evidence>
<evidence type="ECO:0000313" key="7">
    <source>
        <dbReference type="Proteomes" id="UP000255165"/>
    </source>
</evidence>
<keyword evidence="2" id="KW-0479">Metal-binding</keyword>
<dbReference type="Proteomes" id="UP000255165">
    <property type="component" value="Unassembled WGS sequence"/>
</dbReference>
<reference evidence="7" key="1">
    <citation type="submission" date="2018-06" db="EMBL/GenBank/DDBJ databases">
        <authorList>
            <person name="Feng T."/>
            <person name="Jeon C.O."/>
        </authorList>
    </citation>
    <scope>NUCLEOTIDE SEQUENCE [LARGE SCALE GENOMIC DNA]</scope>
    <source>
        <strain evidence="7">S23</strain>
    </source>
</reference>
<dbReference type="PRINTS" id="PR00411">
    <property type="entry name" value="PNDRDTASEI"/>
</dbReference>
<proteinExistence type="predicted"/>
<evidence type="ECO:0000256" key="2">
    <source>
        <dbReference type="ARBA" id="ARBA00022723"/>
    </source>
</evidence>
<name>A0A370NQM0_9BURK</name>
<dbReference type="Gene3D" id="3.50.50.60">
    <property type="entry name" value="FAD/NAD(P)-binding domain"/>
    <property type="match status" value="1"/>
</dbReference>
<dbReference type="GO" id="GO:0051539">
    <property type="term" value="F:4 iron, 4 sulfur cluster binding"/>
    <property type="evidence" value="ECO:0007669"/>
    <property type="project" value="UniProtKB-KW"/>
</dbReference>
<accession>A0A370NQM0</accession>
<organism evidence="6 7">
    <name type="scientific">Cupriavidus lacunae</name>
    <dbReference type="NCBI Taxonomy" id="2666307"/>
    <lineage>
        <taxon>Bacteria</taxon>
        <taxon>Pseudomonadati</taxon>
        <taxon>Pseudomonadota</taxon>
        <taxon>Betaproteobacteria</taxon>
        <taxon>Burkholderiales</taxon>
        <taxon>Burkholderiaceae</taxon>
        <taxon>Cupriavidus</taxon>
    </lineage>
</organism>
<protein>
    <submittedName>
        <fullName evidence="6">FAD-dependent oxidoreductase</fullName>
    </submittedName>
</protein>
<dbReference type="Pfam" id="PF12831">
    <property type="entry name" value="FAD_oxidored"/>
    <property type="match status" value="2"/>
</dbReference>
<keyword evidence="4" id="KW-0408">Iron</keyword>
<evidence type="ECO:0000313" key="6">
    <source>
        <dbReference type="EMBL" id="RDK07823.1"/>
    </source>
</evidence>
<gene>
    <name evidence="6" type="ORF">DN412_23735</name>
</gene>
<dbReference type="RefSeq" id="WP_115213824.1">
    <property type="nucleotide sequence ID" value="NZ_QKWJ01000034.1"/>
</dbReference>
<dbReference type="AlphaFoldDB" id="A0A370NQM0"/>
<keyword evidence="3" id="KW-0560">Oxidoreductase</keyword>
<dbReference type="PANTHER" id="PTHR43498:SF1">
    <property type="entry name" value="COB--COM HETERODISULFIDE REDUCTASE IRON-SULFUR SUBUNIT A"/>
    <property type="match status" value="1"/>
</dbReference>
<dbReference type="PANTHER" id="PTHR43498">
    <property type="entry name" value="FERREDOXIN:COB-COM HETERODISULFIDE REDUCTASE SUBUNIT A"/>
    <property type="match status" value="1"/>
</dbReference>
<evidence type="ECO:0000256" key="5">
    <source>
        <dbReference type="ARBA" id="ARBA00023014"/>
    </source>
</evidence>
<dbReference type="InterPro" id="IPR039650">
    <property type="entry name" value="HdrA-like"/>
</dbReference>
<dbReference type="InterPro" id="IPR036188">
    <property type="entry name" value="FAD/NAD-bd_sf"/>
</dbReference>